<evidence type="ECO:0000256" key="2">
    <source>
        <dbReference type="ARBA" id="ARBA00023015"/>
    </source>
</evidence>
<evidence type="ECO:0000313" key="9">
    <source>
        <dbReference type="Proteomes" id="UP000436088"/>
    </source>
</evidence>
<evidence type="ECO:0000259" key="7">
    <source>
        <dbReference type="PROSITE" id="PS50863"/>
    </source>
</evidence>
<dbReference type="EMBL" id="VEPZ02000032">
    <property type="protein sequence ID" value="KAE8735383.1"/>
    <property type="molecule type" value="Genomic_DNA"/>
</dbReference>
<dbReference type="Gene3D" id="2.40.330.10">
    <property type="entry name" value="DNA-binding pseudobarrel domain"/>
    <property type="match status" value="1"/>
</dbReference>
<sequence length="252" mass="28729">MSKEFRACLQMLSMMFDSVHPDVDESGDLPLSSDGVTGGSSEPVETRLIETDENSDESISPEIDQSTVDLLLDFAATIGRCSEPAEKRLTETDVNSDESISPEIDGIAEGIIGRRSEPFEKQLTTTDVNSKQCRLSIPKEYVAAAVSPLLKEDEDIRRGIPVKVYDGEWKEYSMTLKHWSNKIHVLKEGWMEFCTDHGFLAHRDFVTLLVFRHRRSDGLCFQITWRRTDIVNRSRRGEISMPDRMLRSYYDV</sequence>
<dbReference type="AlphaFoldDB" id="A0A6A3D0X7"/>
<organism evidence="8 9">
    <name type="scientific">Hibiscus syriacus</name>
    <name type="common">Rose of Sharon</name>
    <dbReference type="NCBI Taxonomy" id="106335"/>
    <lineage>
        <taxon>Eukaryota</taxon>
        <taxon>Viridiplantae</taxon>
        <taxon>Streptophyta</taxon>
        <taxon>Embryophyta</taxon>
        <taxon>Tracheophyta</taxon>
        <taxon>Spermatophyta</taxon>
        <taxon>Magnoliopsida</taxon>
        <taxon>eudicotyledons</taxon>
        <taxon>Gunneridae</taxon>
        <taxon>Pentapetalae</taxon>
        <taxon>rosids</taxon>
        <taxon>malvids</taxon>
        <taxon>Malvales</taxon>
        <taxon>Malvaceae</taxon>
        <taxon>Malvoideae</taxon>
        <taxon>Hibiscus</taxon>
    </lineage>
</organism>
<feature type="domain" description="TF-B3" evidence="7">
    <location>
        <begin position="120"/>
        <end position="227"/>
    </location>
</feature>
<dbReference type="InterPro" id="IPR003340">
    <property type="entry name" value="B3_DNA-bd"/>
</dbReference>
<comment type="subcellular location">
    <subcellularLocation>
        <location evidence="1">Nucleus</location>
    </subcellularLocation>
</comment>
<evidence type="ECO:0000256" key="5">
    <source>
        <dbReference type="ARBA" id="ARBA00023242"/>
    </source>
</evidence>
<protein>
    <submittedName>
        <fullName evidence="8">Interactor of JAZ, putative isoform 1</fullName>
    </submittedName>
</protein>
<comment type="caution">
    <text evidence="8">The sequence shown here is derived from an EMBL/GenBank/DDBJ whole genome shotgun (WGS) entry which is preliminary data.</text>
</comment>
<dbReference type="CDD" id="cd10017">
    <property type="entry name" value="B3_DNA"/>
    <property type="match status" value="1"/>
</dbReference>
<dbReference type="Pfam" id="PF02362">
    <property type="entry name" value="B3"/>
    <property type="match status" value="1"/>
</dbReference>
<name>A0A6A3D0X7_HIBSY</name>
<dbReference type="SMART" id="SM01019">
    <property type="entry name" value="B3"/>
    <property type="match status" value="1"/>
</dbReference>
<evidence type="ECO:0000256" key="6">
    <source>
        <dbReference type="SAM" id="MobiDB-lite"/>
    </source>
</evidence>
<proteinExistence type="predicted"/>
<keyword evidence="3" id="KW-0238">DNA-binding</keyword>
<dbReference type="PROSITE" id="PS50863">
    <property type="entry name" value="B3"/>
    <property type="match status" value="1"/>
</dbReference>
<dbReference type="SUPFAM" id="SSF101936">
    <property type="entry name" value="DNA-binding pseudobarrel domain"/>
    <property type="match status" value="1"/>
</dbReference>
<dbReference type="GO" id="GO:0005634">
    <property type="term" value="C:nucleus"/>
    <property type="evidence" value="ECO:0007669"/>
    <property type="project" value="UniProtKB-SubCell"/>
</dbReference>
<accession>A0A6A3D0X7</accession>
<feature type="region of interest" description="Disordered" evidence="6">
    <location>
        <begin position="25"/>
        <end position="45"/>
    </location>
</feature>
<evidence type="ECO:0000256" key="1">
    <source>
        <dbReference type="ARBA" id="ARBA00004123"/>
    </source>
</evidence>
<keyword evidence="5" id="KW-0539">Nucleus</keyword>
<evidence type="ECO:0000313" key="8">
    <source>
        <dbReference type="EMBL" id="KAE8735383.1"/>
    </source>
</evidence>
<keyword evidence="9" id="KW-1185">Reference proteome</keyword>
<gene>
    <name evidence="8" type="ORF">F3Y22_tig00000340pilonHSYRG00303</name>
</gene>
<dbReference type="PANTHER" id="PTHR31541">
    <property type="entry name" value="B3 DOMAIN PLANT PROTEIN-RELATED"/>
    <property type="match status" value="1"/>
</dbReference>
<evidence type="ECO:0000256" key="4">
    <source>
        <dbReference type="ARBA" id="ARBA00023163"/>
    </source>
</evidence>
<dbReference type="GO" id="GO:0003677">
    <property type="term" value="F:DNA binding"/>
    <property type="evidence" value="ECO:0007669"/>
    <property type="project" value="UniProtKB-KW"/>
</dbReference>
<dbReference type="Proteomes" id="UP000436088">
    <property type="component" value="Unassembled WGS sequence"/>
</dbReference>
<dbReference type="InterPro" id="IPR005508">
    <property type="entry name" value="At2g31720-like"/>
</dbReference>
<evidence type="ECO:0000256" key="3">
    <source>
        <dbReference type="ARBA" id="ARBA00023125"/>
    </source>
</evidence>
<keyword evidence="2" id="KW-0805">Transcription regulation</keyword>
<dbReference type="PANTHER" id="PTHR31541:SF28">
    <property type="entry name" value="TF-B3 DOMAIN-CONTAINING PROTEIN"/>
    <property type="match status" value="1"/>
</dbReference>
<dbReference type="InterPro" id="IPR015300">
    <property type="entry name" value="DNA-bd_pseudobarrel_sf"/>
</dbReference>
<keyword evidence="4" id="KW-0804">Transcription</keyword>
<reference evidence="8" key="1">
    <citation type="submission" date="2019-09" db="EMBL/GenBank/DDBJ databases">
        <title>Draft genome information of white flower Hibiscus syriacus.</title>
        <authorList>
            <person name="Kim Y.-M."/>
        </authorList>
    </citation>
    <scope>NUCLEOTIDE SEQUENCE [LARGE SCALE GENOMIC DNA]</scope>
    <source>
        <strain evidence="8">YM2019G1</strain>
    </source>
</reference>